<dbReference type="InterPro" id="IPR016032">
    <property type="entry name" value="Sig_transdc_resp-reg_C-effctor"/>
</dbReference>
<reference evidence="6" key="1">
    <citation type="submission" date="2023-03" db="EMBL/GenBank/DDBJ databases">
        <title>Actinorhabdospora filicis NBRC 111898.</title>
        <authorList>
            <person name="Ichikawa N."/>
            <person name="Sato H."/>
            <person name="Tonouchi N."/>
        </authorList>
    </citation>
    <scope>NUCLEOTIDE SEQUENCE</scope>
    <source>
        <strain evidence="6">NBRC 111898</strain>
    </source>
</reference>
<dbReference type="EMBL" id="BSTX01000003">
    <property type="protein sequence ID" value="GLZ79569.1"/>
    <property type="molecule type" value="Genomic_DNA"/>
</dbReference>
<dbReference type="PANTHER" id="PTHR44688">
    <property type="entry name" value="DNA-BINDING TRANSCRIPTIONAL ACTIVATOR DEVR_DOSR"/>
    <property type="match status" value="1"/>
</dbReference>
<dbReference type="SUPFAM" id="SSF46894">
    <property type="entry name" value="C-terminal effector domain of the bipartite response regulators"/>
    <property type="match status" value="1"/>
</dbReference>
<dbReference type="GO" id="GO:0006355">
    <property type="term" value="P:regulation of DNA-templated transcription"/>
    <property type="evidence" value="ECO:0007669"/>
    <property type="project" value="InterPro"/>
</dbReference>
<comment type="caution">
    <text evidence="6">The sequence shown here is derived from an EMBL/GenBank/DDBJ whole genome shotgun (WGS) entry which is preliminary data.</text>
</comment>
<dbReference type="Proteomes" id="UP001165079">
    <property type="component" value="Unassembled WGS sequence"/>
</dbReference>
<evidence type="ECO:0000256" key="1">
    <source>
        <dbReference type="ARBA" id="ARBA00023015"/>
    </source>
</evidence>
<dbReference type="PROSITE" id="PS00622">
    <property type="entry name" value="HTH_LUXR_1"/>
    <property type="match status" value="1"/>
</dbReference>
<evidence type="ECO:0000256" key="3">
    <source>
        <dbReference type="ARBA" id="ARBA00023163"/>
    </source>
</evidence>
<keyword evidence="2" id="KW-0238">DNA-binding</keyword>
<sequence length="803" mass="84226">MHIVGGTGMGKTHHATRMAAADGVLVACRGLPDEPLATVRELLAALGAPVDLSGDRYDLCRRLRGLVAGRTLVLDDADHADADSAVVLRCLATRLPADATLVLTGVTALDAPGRRVGLVPLTPAEVAALTGEAARVHALTGGVPGLVHAVATGEEAAVREHTTRRLATMDPDARRLVESLALLGRPTPIRPGMTGLDEALAHGLATTDGDHVHCGPPLIAEAVIAATPHARRREHHAAILAELTRQPGDLTELLRHGRGAGDLAAVAAYAVDAALCAGGGRNLAGLLRELLADRDLPPRLRAKVGERLNHLVVTGLEAREAIALLLDAIADERIPVGARGELRLQLGLLLMNQDGDSDGGRAQLALAAAELRRRPALAARAMTALALPYWGSAPAAEHAGWLARAERALPERGDPGPRAAARVNLVTALLQFGDPRGITEAAATPVHADEAAVRRELLRGHSNVAAAALALGHDRAAATHLEHAEALTRRVSDVYTRPVLECTRLRLAHLRGDWDGLAERATAHVTAYADTPFVACTGALVLGELAIARGEFADAARHLAHPGLRPDPRRMEAEAMAAVAARARLAARTGEPAAHELLEALDRLRAKGLWTWAAELAHTAVTGLLDADDAPGAKALTAEFAAAIEGCDYPAGRAALAACRAALSGDPDAHAEAAALYAAIGRPYDGALQLEAEARRRSDTGPLTRALALLESLGATHDAARCARLLREHGEPPSRGRGRPGYGRSLSPRERDVARLLAAGRGNREIAEVLFLSVRTVEHHVASVLRKLDAPARDRVVLPPEAH</sequence>
<evidence type="ECO:0000313" key="7">
    <source>
        <dbReference type="Proteomes" id="UP001165079"/>
    </source>
</evidence>
<evidence type="ECO:0000259" key="5">
    <source>
        <dbReference type="PROSITE" id="PS50043"/>
    </source>
</evidence>
<dbReference type="CDD" id="cd06170">
    <property type="entry name" value="LuxR_C_like"/>
    <property type="match status" value="1"/>
</dbReference>
<evidence type="ECO:0000313" key="6">
    <source>
        <dbReference type="EMBL" id="GLZ79569.1"/>
    </source>
</evidence>
<dbReference type="PRINTS" id="PR00038">
    <property type="entry name" value="HTHLUXR"/>
</dbReference>
<dbReference type="SMART" id="SM00421">
    <property type="entry name" value="HTH_LUXR"/>
    <property type="match status" value="1"/>
</dbReference>
<feature type="region of interest" description="Disordered" evidence="4">
    <location>
        <begin position="726"/>
        <end position="747"/>
    </location>
</feature>
<name>A0A9W6SPD0_9ACTN</name>
<dbReference type="Gene3D" id="1.10.10.10">
    <property type="entry name" value="Winged helix-like DNA-binding domain superfamily/Winged helix DNA-binding domain"/>
    <property type="match status" value="1"/>
</dbReference>
<organism evidence="6 7">
    <name type="scientific">Actinorhabdospora filicis</name>
    <dbReference type="NCBI Taxonomy" id="1785913"/>
    <lineage>
        <taxon>Bacteria</taxon>
        <taxon>Bacillati</taxon>
        <taxon>Actinomycetota</taxon>
        <taxon>Actinomycetes</taxon>
        <taxon>Micromonosporales</taxon>
        <taxon>Micromonosporaceae</taxon>
        <taxon>Actinorhabdospora</taxon>
    </lineage>
</organism>
<gene>
    <name evidence="6" type="ORF">Afil01_43760</name>
</gene>
<keyword evidence="1" id="KW-0805">Transcription regulation</keyword>
<dbReference type="PANTHER" id="PTHR44688:SF16">
    <property type="entry name" value="DNA-BINDING TRANSCRIPTIONAL ACTIVATOR DEVR_DOSR"/>
    <property type="match status" value="1"/>
</dbReference>
<dbReference type="SUPFAM" id="SSF52540">
    <property type="entry name" value="P-loop containing nucleoside triphosphate hydrolases"/>
    <property type="match status" value="1"/>
</dbReference>
<dbReference type="Pfam" id="PF00196">
    <property type="entry name" value="GerE"/>
    <property type="match status" value="1"/>
</dbReference>
<dbReference type="InterPro" id="IPR027417">
    <property type="entry name" value="P-loop_NTPase"/>
</dbReference>
<dbReference type="GO" id="GO:0003677">
    <property type="term" value="F:DNA binding"/>
    <property type="evidence" value="ECO:0007669"/>
    <property type="project" value="UniProtKB-KW"/>
</dbReference>
<proteinExistence type="predicted"/>
<keyword evidence="3" id="KW-0804">Transcription</keyword>
<dbReference type="AlphaFoldDB" id="A0A9W6SPD0"/>
<evidence type="ECO:0000256" key="2">
    <source>
        <dbReference type="ARBA" id="ARBA00023125"/>
    </source>
</evidence>
<protein>
    <submittedName>
        <fullName evidence="6">Helix-turn-helix transcriptional regulator</fullName>
    </submittedName>
</protein>
<dbReference type="InterPro" id="IPR000792">
    <property type="entry name" value="Tscrpt_reg_LuxR_C"/>
</dbReference>
<accession>A0A9W6SPD0</accession>
<feature type="domain" description="HTH luxR-type" evidence="5">
    <location>
        <begin position="739"/>
        <end position="803"/>
    </location>
</feature>
<keyword evidence="7" id="KW-1185">Reference proteome</keyword>
<evidence type="ECO:0000256" key="4">
    <source>
        <dbReference type="SAM" id="MobiDB-lite"/>
    </source>
</evidence>
<dbReference type="InterPro" id="IPR036388">
    <property type="entry name" value="WH-like_DNA-bd_sf"/>
</dbReference>
<dbReference type="PROSITE" id="PS50043">
    <property type="entry name" value="HTH_LUXR_2"/>
    <property type="match status" value="1"/>
</dbReference>